<feature type="region of interest" description="Disordered" evidence="1">
    <location>
        <begin position="70"/>
        <end position="145"/>
    </location>
</feature>
<feature type="compositionally biased region" description="Acidic residues" evidence="1">
    <location>
        <begin position="88"/>
        <end position="100"/>
    </location>
</feature>
<sequence length="145" mass="14752">AIAHADVLAGTVGLDMGRAGWTAAGDNYLGRVTKARILEAVREAKGEAAAEQIAGLKKAEMVTAAEDLLSGTGWLPDPLRTPPLPEGDAPEIELLDEADNTSEANPDSGEAQSAEDGGEPAMGESETSGEDDPVAGEAVLQTAAE</sequence>
<keyword evidence="3" id="KW-1185">Reference proteome</keyword>
<reference evidence="2 3" key="1">
    <citation type="submission" date="2019-03" db="EMBL/GenBank/DDBJ databases">
        <title>Genomic Encyclopedia of Type Strains, Phase IV (KMG-IV): sequencing the most valuable type-strain genomes for metagenomic binning, comparative biology and taxonomic classification.</title>
        <authorList>
            <person name="Goeker M."/>
        </authorList>
    </citation>
    <scope>NUCLEOTIDE SEQUENCE [LARGE SCALE GENOMIC DNA]</scope>
    <source>
        <strain evidence="2 3">DSM 18063</strain>
    </source>
</reference>
<evidence type="ECO:0000313" key="2">
    <source>
        <dbReference type="EMBL" id="TCP34374.1"/>
    </source>
</evidence>
<name>A0A4R2PI71_9RHOB</name>
<organism evidence="2 3">
    <name type="scientific">Rhodovulum marinum</name>
    <dbReference type="NCBI Taxonomy" id="320662"/>
    <lineage>
        <taxon>Bacteria</taxon>
        <taxon>Pseudomonadati</taxon>
        <taxon>Pseudomonadota</taxon>
        <taxon>Alphaproteobacteria</taxon>
        <taxon>Rhodobacterales</taxon>
        <taxon>Paracoccaceae</taxon>
        <taxon>Rhodovulum</taxon>
    </lineage>
</organism>
<evidence type="ECO:0000313" key="3">
    <source>
        <dbReference type="Proteomes" id="UP000294835"/>
    </source>
</evidence>
<protein>
    <recommendedName>
        <fullName evidence="4">ParB family chromosome partitioning protein</fullName>
    </recommendedName>
</protein>
<evidence type="ECO:0000256" key="1">
    <source>
        <dbReference type="SAM" id="MobiDB-lite"/>
    </source>
</evidence>
<evidence type="ECO:0008006" key="4">
    <source>
        <dbReference type="Google" id="ProtNLM"/>
    </source>
</evidence>
<accession>A0A4R2PI71</accession>
<feature type="non-terminal residue" evidence="2">
    <location>
        <position position="1"/>
    </location>
</feature>
<dbReference type="Proteomes" id="UP000294835">
    <property type="component" value="Unassembled WGS sequence"/>
</dbReference>
<dbReference type="EMBL" id="SLXP01000032">
    <property type="protein sequence ID" value="TCP34374.1"/>
    <property type="molecule type" value="Genomic_DNA"/>
</dbReference>
<gene>
    <name evidence="2" type="ORF">EV662_1321</name>
</gene>
<dbReference type="AlphaFoldDB" id="A0A4R2PI71"/>
<comment type="caution">
    <text evidence="2">The sequence shown here is derived from an EMBL/GenBank/DDBJ whole genome shotgun (WGS) entry which is preliminary data.</text>
</comment>
<proteinExistence type="predicted"/>